<dbReference type="EMBL" id="ATLV01015330">
    <property type="status" value="NOT_ANNOTATED_CDS"/>
    <property type="molecule type" value="Genomic_DNA"/>
</dbReference>
<dbReference type="EMBL" id="KE525006">
    <property type="protein sequence ID" value="KFB40349.1"/>
    <property type="molecule type" value="Genomic_DNA"/>
</dbReference>
<organism evidence="2">
    <name type="scientific">Anopheles sinensis</name>
    <name type="common">Mosquito</name>
    <dbReference type="NCBI Taxonomy" id="74873"/>
    <lineage>
        <taxon>Eukaryota</taxon>
        <taxon>Metazoa</taxon>
        <taxon>Ecdysozoa</taxon>
        <taxon>Arthropoda</taxon>
        <taxon>Hexapoda</taxon>
        <taxon>Insecta</taxon>
        <taxon>Pterygota</taxon>
        <taxon>Neoptera</taxon>
        <taxon>Endopterygota</taxon>
        <taxon>Diptera</taxon>
        <taxon>Nematocera</taxon>
        <taxon>Culicoidea</taxon>
        <taxon>Culicidae</taxon>
        <taxon>Anophelinae</taxon>
        <taxon>Anopheles</taxon>
    </lineage>
</organism>
<feature type="region of interest" description="Disordered" evidence="1">
    <location>
        <begin position="23"/>
        <end position="65"/>
    </location>
</feature>
<accession>A0A084VQV5</accession>
<evidence type="ECO:0000313" key="2">
    <source>
        <dbReference type="EMBL" id="KFB40349.1"/>
    </source>
</evidence>
<reference evidence="3" key="2">
    <citation type="submission" date="2020-05" db="UniProtKB">
        <authorList>
            <consortium name="EnsemblMetazoa"/>
        </authorList>
    </citation>
    <scope>IDENTIFICATION</scope>
</reference>
<gene>
    <name evidence="2" type="ORF">ZHAS_00007843</name>
</gene>
<evidence type="ECO:0000256" key="1">
    <source>
        <dbReference type="SAM" id="MobiDB-lite"/>
    </source>
</evidence>
<evidence type="ECO:0000313" key="3">
    <source>
        <dbReference type="EnsemblMetazoa" id="ASIC007843-PA"/>
    </source>
</evidence>
<dbReference type="VEuPathDB" id="VectorBase:ASIC007843"/>
<protein>
    <submittedName>
        <fullName evidence="2 3">Uncharacterized protein</fullName>
    </submittedName>
</protein>
<dbReference type="AlphaFoldDB" id="A0A084VQV5"/>
<sequence>MGSATVRKSTMLTGVSVRPLRNRLLIENERKQQEMPTESGDMDTHANMHISSRPVRSMPMANRLT</sequence>
<dbReference type="EnsemblMetazoa" id="ASIC007843-RA">
    <property type="protein sequence ID" value="ASIC007843-PA"/>
    <property type="gene ID" value="ASIC007843"/>
</dbReference>
<name>A0A084VQV5_ANOSI</name>
<keyword evidence="4" id="KW-1185">Reference proteome</keyword>
<feature type="compositionally biased region" description="Basic and acidic residues" evidence="1">
    <location>
        <begin position="24"/>
        <end position="33"/>
    </location>
</feature>
<reference evidence="2 4" key="1">
    <citation type="journal article" date="2014" name="BMC Genomics">
        <title>Genome sequence of Anopheles sinensis provides insight into genetics basis of mosquito competence for malaria parasites.</title>
        <authorList>
            <person name="Zhou D."/>
            <person name="Zhang D."/>
            <person name="Ding G."/>
            <person name="Shi L."/>
            <person name="Hou Q."/>
            <person name="Ye Y."/>
            <person name="Xu Y."/>
            <person name="Zhou H."/>
            <person name="Xiong C."/>
            <person name="Li S."/>
            <person name="Yu J."/>
            <person name="Hong S."/>
            <person name="Yu X."/>
            <person name="Zou P."/>
            <person name="Chen C."/>
            <person name="Chang X."/>
            <person name="Wang W."/>
            <person name="Lv Y."/>
            <person name="Sun Y."/>
            <person name="Ma L."/>
            <person name="Shen B."/>
            <person name="Zhu C."/>
        </authorList>
    </citation>
    <scope>NUCLEOTIDE SEQUENCE [LARGE SCALE GENOMIC DNA]</scope>
</reference>
<proteinExistence type="predicted"/>
<evidence type="ECO:0000313" key="4">
    <source>
        <dbReference type="Proteomes" id="UP000030765"/>
    </source>
</evidence>
<dbReference type="Proteomes" id="UP000030765">
    <property type="component" value="Unassembled WGS sequence"/>
</dbReference>